<keyword evidence="10" id="KW-1185">Reference proteome</keyword>
<dbReference type="InterPro" id="IPR013647">
    <property type="entry name" value="OligopepF_N_dom"/>
</dbReference>
<gene>
    <name evidence="9" type="primary">pepF</name>
    <name evidence="9" type="ordered locus">HMPREF0868_0906</name>
</gene>
<dbReference type="KEGG" id="clo:HMPREF0868_0906"/>
<sequence length="599" mass="68888">MTNLPLRSEVPVNDKWDLTLLYSDENAYRQDIDALTVLIKKFLSTRPEWTDYHNIIHNIPEYENILSKMYKISSYAQLNLSTDYTDEKLQNLAGECNLLMDHAYTELAAFDASINNLSVDDLQACIKEDGKRAFFWRKVLENKSHTLEPAVEKALTALQPALDFPYNLYSLVKQTDLNFHCFTTGGQKLPLDFVTFENKYQYDPDTERRRAAFAAFSEDLRQVGNTFASAYNARVQNEKIIADLRHYNSIFDYLLQKQQVTAEMYHRQIDIIMRDLAPIMRRYAKLLKRVHGWDKITYADLHVPLDPSFTPSVTREEANKYVESALKIMGEDYSKVVHKALTERWVDFACNRGKSTGGFCATPINCNSFILLSWNKQLSDVFTLAHELGHALHFHYVNENQTYLGFEPSAYLIEAPSTCNEVLFSFSLLSESNNLRFRRWVLSTMLSNTYYHNFVTHLLEAAFQRKVYLAVDRGENLGFNALCQLMKDTLTEFWGDTVELTPGAELTWMRQPHYYMGLYSYTYSAGLTLGTIIAKRIYTEGKAAVDDWKTMLKAGGTLPPLELARLAKVDLSTAQPLEEVINYLSDIVDELESLTAEME</sequence>
<organism evidence="9 10">
    <name type="scientific">Mageeibacillus indolicus (strain UPII9-5)</name>
    <name type="common">Clostridiales genomosp. BVAB3 (strain UPII9-5)</name>
    <dbReference type="NCBI Taxonomy" id="699246"/>
    <lineage>
        <taxon>Bacteria</taxon>
        <taxon>Bacillati</taxon>
        <taxon>Bacillota</taxon>
        <taxon>Clostridia</taxon>
        <taxon>Eubacteriales</taxon>
        <taxon>Oscillospiraceae</taxon>
        <taxon>Mageeibacillus</taxon>
    </lineage>
</organism>
<evidence type="ECO:0000256" key="1">
    <source>
        <dbReference type="ARBA" id="ARBA00022670"/>
    </source>
</evidence>
<evidence type="ECO:0000256" key="3">
    <source>
        <dbReference type="ARBA" id="ARBA00022801"/>
    </source>
</evidence>
<evidence type="ECO:0000259" key="8">
    <source>
        <dbReference type="Pfam" id="PF08439"/>
    </source>
</evidence>
<dbReference type="CDD" id="cd09609">
    <property type="entry name" value="M3B_PepF"/>
    <property type="match status" value="1"/>
</dbReference>
<dbReference type="Proteomes" id="UP000008234">
    <property type="component" value="Chromosome"/>
</dbReference>
<evidence type="ECO:0000256" key="4">
    <source>
        <dbReference type="ARBA" id="ARBA00022833"/>
    </source>
</evidence>
<evidence type="ECO:0000256" key="5">
    <source>
        <dbReference type="ARBA" id="ARBA00023049"/>
    </source>
</evidence>
<evidence type="ECO:0000259" key="7">
    <source>
        <dbReference type="Pfam" id="PF01432"/>
    </source>
</evidence>
<name>D3R212_MAGIU</name>
<keyword evidence="1 6" id="KW-0645">Protease</keyword>
<dbReference type="Gene3D" id="1.20.140.70">
    <property type="entry name" value="Oligopeptidase f, N-terminal domain"/>
    <property type="match status" value="1"/>
</dbReference>
<dbReference type="GO" id="GO:0046872">
    <property type="term" value="F:metal ion binding"/>
    <property type="evidence" value="ECO:0007669"/>
    <property type="project" value="UniProtKB-UniRule"/>
</dbReference>
<keyword evidence="3 6" id="KW-0378">Hydrolase</keyword>
<comment type="similarity">
    <text evidence="6">Belongs to the peptidase M3B family.</text>
</comment>
<comment type="cofactor">
    <cofactor evidence="6">
        <name>Zn(2+)</name>
        <dbReference type="ChEBI" id="CHEBI:29105"/>
    </cofactor>
    <text evidence="6">Binds 1 zinc ion.</text>
</comment>
<dbReference type="HOGENOM" id="CLU_021290_1_1_9"/>
<dbReference type="GO" id="GO:0004222">
    <property type="term" value="F:metalloendopeptidase activity"/>
    <property type="evidence" value="ECO:0007669"/>
    <property type="project" value="UniProtKB-UniRule"/>
</dbReference>
<dbReference type="InterPro" id="IPR004438">
    <property type="entry name" value="Peptidase_M3B"/>
</dbReference>
<evidence type="ECO:0000256" key="2">
    <source>
        <dbReference type="ARBA" id="ARBA00022723"/>
    </source>
</evidence>
<keyword evidence="2 6" id="KW-0479">Metal-binding</keyword>
<accession>D3R212</accession>
<dbReference type="Pfam" id="PF01432">
    <property type="entry name" value="Peptidase_M3"/>
    <property type="match status" value="1"/>
</dbReference>
<dbReference type="InterPro" id="IPR001567">
    <property type="entry name" value="Pept_M3A_M3B_dom"/>
</dbReference>
<protein>
    <recommendedName>
        <fullName evidence="6">Oligopeptidase F</fullName>
        <ecNumber evidence="6">3.4.24.-</ecNumber>
    </recommendedName>
</protein>
<proteinExistence type="inferred from homology"/>
<dbReference type="RefSeq" id="WP_012993396.1">
    <property type="nucleotide sequence ID" value="NC_013895.2"/>
</dbReference>
<feature type="domain" description="Peptidase M3A/M3B catalytic" evidence="7">
    <location>
        <begin position="200"/>
        <end position="580"/>
    </location>
</feature>
<evidence type="ECO:0000313" key="9">
    <source>
        <dbReference type="EMBL" id="ADC91223.1"/>
    </source>
</evidence>
<dbReference type="eggNOG" id="COG1164">
    <property type="taxonomic scope" value="Bacteria"/>
</dbReference>
<dbReference type="EC" id="3.4.24.-" evidence="6"/>
<reference evidence="10" key="1">
    <citation type="submission" date="2009-12" db="EMBL/GenBank/DDBJ databases">
        <title>Sequence of Clostridiales genomosp. BVAB3 str. UPII9-5.</title>
        <authorList>
            <person name="Madupu R."/>
            <person name="Durkin A.S."/>
            <person name="Torralba M."/>
            <person name="Methe B."/>
            <person name="Sutton G.G."/>
            <person name="Strausberg R.L."/>
            <person name="Nelson K.E."/>
        </authorList>
    </citation>
    <scope>NUCLEOTIDE SEQUENCE [LARGE SCALE GENOMIC DNA]</scope>
    <source>
        <strain evidence="10">UPII9-5</strain>
    </source>
</reference>
<evidence type="ECO:0000256" key="6">
    <source>
        <dbReference type="RuleBase" id="RU368091"/>
    </source>
</evidence>
<dbReference type="NCBIfam" id="TIGR00181">
    <property type="entry name" value="pepF"/>
    <property type="match status" value="1"/>
</dbReference>
<dbReference type="EMBL" id="CP001850">
    <property type="protein sequence ID" value="ADC91223.1"/>
    <property type="molecule type" value="Genomic_DNA"/>
</dbReference>
<dbReference type="SUPFAM" id="SSF55486">
    <property type="entry name" value="Metalloproteases ('zincins'), catalytic domain"/>
    <property type="match status" value="1"/>
</dbReference>
<dbReference type="STRING" id="699246.HMPREF0868_0906"/>
<dbReference type="InterPro" id="IPR034009">
    <property type="entry name" value="M3B_PepF_4"/>
</dbReference>
<evidence type="ECO:0000313" key="10">
    <source>
        <dbReference type="Proteomes" id="UP000008234"/>
    </source>
</evidence>
<dbReference type="Pfam" id="PF08439">
    <property type="entry name" value="Peptidase_M3_N"/>
    <property type="match status" value="1"/>
</dbReference>
<dbReference type="AlphaFoldDB" id="D3R212"/>
<keyword evidence="4 6" id="KW-0862">Zinc</keyword>
<dbReference type="GO" id="GO:0006508">
    <property type="term" value="P:proteolysis"/>
    <property type="evidence" value="ECO:0007669"/>
    <property type="project" value="UniProtKB-KW"/>
</dbReference>
<keyword evidence="5 6" id="KW-0482">Metalloprotease</keyword>
<comment type="function">
    <text evidence="6">Has oligopeptidase activity and degrades a variety of small bioactive peptides.</text>
</comment>
<dbReference type="InterPro" id="IPR042088">
    <property type="entry name" value="OligoPept_F_C"/>
</dbReference>
<dbReference type="OrthoDB" id="9766487at2"/>
<feature type="domain" description="Oligopeptidase F N-terminal" evidence="8">
    <location>
        <begin position="114"/>
        <end position="179"/>
    </location>
</feature>
<dbReference type="Gene3D" id="1.10.1370.20">
    <property type="entry name" value="Oligoendopeptidase f, C-terminal domain"/>
    <property type="match status" value="1"/>
</dbReference>